<organism evidence="2 3">
    <name type="scientific">Flavobacterium jejuense</name>
    <dbReference type="NCBI Taxonomy" id="1544455"/>
    <lineage>
        <taxon>Bacteria</taxon>
        <taxon>Pseudomonadati</taxon>
        <taxon>Bacteroidota</taxon>
        <taxon>Flavobacteriia</taxon>
        <taxon>Flavobacteriales</taxon>
        <taxon>Flavobacteriaceae</taxon>
        <taxon>Flavobacterium</taxon>
    </lineage>
</organism>
<feature type="chain" id="PRO_5045381744" evidence="1">
    <location>
        <begin position="20"/>
        <end position="125"/>
    </location>
</feature>
<dbReference type="EMBL" id="VEVQ02000002">
    <property type="protein sequence ID" value="NHN24844.1"/>
    <property type="molecule type" value="Genomic_DNA"/>
</dbReference>
<comment type="caution">
    <text evidence="2">The sequence shown here is derived from an EMBL/GenBank/DDBJ whole genome shotgun (WGS) entry which is preliminary data.</text>
</comment>
<keyword evidence="1" id="KW-0732">Signal</keyword>
<name>A0ABX0IPX1_9FLAO</name>
<evidence type="ECO:0000313" key="3">
    <source>
        <dbReference type="Proteomes" id="UP000817854"/>
    </source>
</evidence>
<gene>
    <name evidence="2" type="ORF">FIA58_004060</name>
</gene>
<reference evidence="2 3" key="2">
    <citation type="submission" date="2019-05" db="EMBL/GenBank/DDBJ databases">
        <authorList>
            <person name="Lianzixin W."/>
        </authorList>
    </citation>
    <scope>NUCLEOTIDE SEQUENCE [LARGE SCALE GENOMIC DNA]</scope>
    <source>
        <strain evidence="2 3">EC11</strain>
    </source>
</reference>
<sequence>MKKISTLLLILVTISFANAQEITGFKTETFFNEYGNFRLKITPNTFDATKSKITKTKGVYGIRICYTQNGAKKAVLRDMTSKIVTNAEFIYGEWGSGKGIKVTDITFFRADKITKEQWPSKSDCL</sequence>
<dbReference type="Proteomes" id="UP000817854">
    <property type="component" value="Unassembled WGS sequence"/>
</dbReference>
<reference evidence="3" key="1">
    <citation type="submission" date="2019-05" db="EMBL/GenBank/DDBJ databases">
        <title>Flavobacterium profundi sp. nov., isolated from a deep-sea seamount.</title>
        <authorList>
            <person name="Zhang D.-C."/>
        </authorList>
    </citation>
    <scope>NUCLEOTIDE SEQUENCE [LARGE SCALE GENOMIC DNA]</scope>
    <source>
        <strain evidence="3">EC11</strain>
    </source>
</reference>
<evidence type="ECO:0000256" key="1">
    <source>
        <dbReference type="SAM" id="SignalP"/>
    </source>
</evidence>
<proteinExistence type="predicted"/>
<dbReference type="RefSeq" id="WP_140960323.1">
    <property type="nucleotide sequence ID" value="NZ_VEVQ02000002.1"/>
</dbReference>
<evidence type="ECO:0000313" key="2">
    <source>
        <dbReference type="EMBL" id="NHN24844.1"/>
    </source>
</evidence>
<reference evidence="2 3" key="3">
    <citation type="submission" date="2020-02" db="EMBL/GenBank/DDBJ databases">
        <title>Flavobacterium profundi sp. nov., isolated from a deep-sea seamount.</title>
        <authorList>
            <person name="Zhang D.-C."/>
        </authorList>
    </citation>
    <scope>NUCLEOTIDE SEQUENCE [LARGE SCALE GENOMIC DNA]</scope>
    <source>
        <strain evidence="2 3">EC11</strain>
    </source>
</reference>
<accession>A0ABX0IPX1</accession>
<feature type="signal peptide" evidence="1">
    <location>
        <begin position="1"/>
        <end position="19"/>
    </location>
</feature>
<protein>
    <submittedName>
        <fullName evidence="2">Uncharacterized protein</fullName>
    </submittedName>
</protein>
<keyword evidence="3" id="KW-1185">Reference proteome</keyword>